<dbReference type="Proteomes" id="UP000027581">
    <property type="component" value="Unassembled WGS sequence"/>
</dbReference>
<evidence type="ECO:0000313" key="2">
    <source>
        <dbReference type="EMBL" id="CDO61546.1"/>
    </source>
</evidence>
<evidence type="ECO:0000256" key="1">
    <source>
        <dbReference type="SAM" id="Phobius"/>
    </source>
</evidence>
<name>A0A060RLV1_PLARE</name>
<dbReference type="Pfam" id="PF02009">
    <property type="entry name" value="RIFIN"/>
    <property type="match status" value="1"/>
</dbReference>
<gene>
    <name evidence="2" type="ORF">PRCDC_0018400</name>
</gene>
<keyword evidence="1" id="KW-0812">Transmembrane</keyword>
<proteinExistence type="predicted"/>
<dbReference type="EMBL" id="HG810424">
    <property type="protein sequence ID" value="CDO61546.1"/>
    <property type="molecule type" value="Genomic_DNA"/>
</dbReference>
<feature type="non-terminal residue" evidence="2">
    <location>
        <position position="1"/>
    </location>
</feature>
<protein>
    <submittedName>
        <fullName evidence="2">Rifin</fullName>
    </submittedName>
</protein>
<feature type="transmembrane region" description="Helical" evidence="1">
    <location>
        <begin position="84"/>
        <end position="105"/>
    </location>
</feature>
<dbReference type="AlphaFoldDB" id="A0A060RLV1"/>
<accession>A0A060RLV1</accession>
<dbReference type="InterPro" id="IPR006373">
    <property type="entry name" value="VSA_Rifin"/>
</dbReference>
<keyword evidence="1" id="KW-1133">Transmembrane helix</keyword>
<sequence length="125" mass="13774">FFKPTDLVGIVNEVSNMCIDSNGAIRGIFCITEENVRSSPGLFVRSISEKVLGVAAEASNAAKSAEEAAITAENIKSAYLYSGIGYSILAILIIVLVIIIIYLVLRYRRKKRMNKKAQYTKLLNE</sequence>
<organism evidence="2 3">
    <name type="scientific">Plasmodium reichenowi</name>
    <dbReference type="NCBI Taxonomy" id="5854"/>
    <lineage>
        <taxon>Eukaryota</taxon>
        <taxon>Sar</taxon>
        <taxon>Alveolata</taxon>
        <taxon>Apicomplexa</taxon>
        <taxon>Aconoidasida</taxon>
        <taxon>Haemosporida</taxon>
        <taxon>Plasmodiidae</taxon>
        <taxon>Plasmodium</taxon>
        <taxon>Plasmodium (Laverania)</taxon>
    </lineage>
</organism>
<keyword evidence="1" id="KW-0472">Membrane</keyword>
<keyword evidence="3" id="KW-1185">Reference proteome</keyword>
<dbReference type="VEuPathDB" id="PlasmoDB:PRCDC_0018400"/>
<reference evidence="2" key="2">
    <citation type="submission" date="2014-05" db="EMBL/GenBank/DDBJ databases">
        <title>The genome sequences of chimpanzee malaria parasites reveal the path to human adaptation.</title>
        <authorList>
            <person name="Otto T.D."/>
            <person name="Rayner J.C."/>
            <person name="Boehme U."/>
            <person name="Pain A."/>
            <person name="Spottiswoode N."/>
            <person name="Sanders M."/>
            <person name="Quail M."/>
            <person name="Ollomo B."/>
            <person name="Renaud F."/>
            <person name="Thomas A.W."/>
            <person name="Prugnolle F."/>
            <person name="Conway D.J."/>
            <person name="Newbold C."/>
            <person name="Berriman M."/>
        </authorList>
    </citation>
    <scope>NUCLEOTIDE SEQUENCE [LARGE SCALE GENOMIC DNA]</scope>
    <source>
        <strain evidence="2">CDC</strain>
    </source>
</reference>
<evidence type="ECO:0000313" key="3">
    <source>
        <dbReference type="Proteomes" id="UP000027581"/>
    </source>
</evidence>
<reference evidence="2" key="1">
    <citation type="submission" date="2014-01" db="EMBL/GenBank/DDBJ databases">
        <authorList>
            <person name="Aslett M."/>
        </authorList>
    </citation>
    <scope>NUCLEOTIDE SEQUENCE</scope>
    <source>
        <strain evidence="2">CDC</strain>
    </source>
</reference>